<keyword evidence="2" id="KW-1185">Reference proteome</keyword>
<dbReference type="Proteomes" id="UP001229421">
    <property type="component" value="Unassembled WGS sequence"/>
</dbReference>
<protein>
    <submittedName>
        <fullName evidence="1">Uncharacterized protein</fullName>
    </submittedName>
</protein>
<name>A0AAD8P5R6_TARER</name>
<dbReference type="AlphaFoldDB" id="A0AAD8P5R6"/>
<comment type="caution">
    <text evidence="1">The sequence shown here is derived from an EMBL/GenBank/DDBJ whole genome shotgun (WGS) entry which is preliminary data.</text>
</comment>
<reference evidence="1" key="1">
    <citation type="journal article" date="2023" name="bioRxiv">
        <title>Improved chromosome-level genome assembly for marigold (Tagetes erecta).</title>
        <authorList>
            <person name="Jiang F."/>
            <person name="Yuan L."/>
            <person name="Wang S."/>
            <person name="Wang H."/>
            <person name="Xu D."/>
            <person name="Wang A."/>
            <person name="Fan W."/>
        </authorList>
    </citation>
    <scope>NUCLEOTIDE SEQUENCE</scope>
    <source>
        <strain evidence="1">WSJ</strain>
        <tissue evidence="1">Leaf</tissue>
    </source>
</reference>
<proteinExistence type="predicted"/>
<gene>
    <name evidence="1" type="ORF">QVD17_09942</name>
</gene>
<dbReference type="EMBL" id="JAUHHV010000002">
    <property type="protein sequence ID" value="KAK1433036.1"/>
    <property type="molecule type" value="Genomic_DNA"/>
</dbReference>
<sequence length="85" mass="9546">MTARFRKRNNTRQLAPTPFVGGHGSKACLLLSFTPVCPLFKVILHHMVSGLNDGSSIRSYNVEIIKKESVAKQETKVEGIFTTRW</sequence>
<organism evidence="1 2">
    <name type="scientific">Tagetes erecta</name>
    <name type="common">African marigold</name>
    <dbReference type="NCBI Taxonomy" id="13708"/>
    <lineage>
        <taxon>Eukaryota</taxon>
        <taxon>Viridiplantae</taxon>
        <taxon>Streptophyta</taxon>
        <taxon>Embryophyta</taxon>
        <taxon>Tracheophyta</taxon>
        <taxon>Spermatophyta</taxon>
        <taxon>Magnoliopsida</taxon>
        <taxon>eudicotyledons</taxon>
        <taxon>Gunneridae</taxon>
        <taxon>Pentapetalae</taxon>
        <taxon>asterids</taxon>
        <taxon>campanulids</taxon>
        <taxon>Asterales</taxon>
        <taxon>Asteraceae</taxon>
        <taxon>Asteroideae</taxon>
        <taxon>Heliantheae alliance</taxon>
        <taxon>Tageteae</taxon>
        <taxon>Tagetes</taxon>
    </lineage>
</organism>
<evidence type="ECO:0000313" key="1">
    <source>
        <dbReference type="EMBL" id="KAK1433036.1"/>
    </source>
</evidence>
<accession>A0AAD8P5R6</accession>
<evidence type="ECO:0000313" key="2">
    <source>
        <dbReference type="Proteomes" id="UP001229421"/>
    </source>
</evidence>